<feature type="chain" id="PRO_5012561660" evidence="1">
    <location>
        <begin position="20"/>
        <end position="61"/>
    </location>
</feature>
<reference evidence="2" key="1">
    <citation type="submission" date="2015-10" db="EMBL/GenBank/DDBJ databases">
        <authorList>
            <person name="Regsiter A."/>
            <person name="william w."/>
        </authorList>
    </citation>
    <scope>NUCLEOTIDE SEQUENCE</scope>
    <source>
        <strain evidence="2">Montdore</strain>
    </source>
</reference>
<feature type="signal peptide" evidence="1">
    <location>
        <begin position="1"/>
        <end position="19"/>
    </location>
</feature>
<protein>
    <submittedName>
        <fullName evidence="2">Uncharacterized protein</fullName>
    </submittedName>
</protein>
<keyword evidence="3" id="KW-1185">Reference proteome</keyword>
<evidence type="ECO:0000313" key="3">
    <source>
        <dbReference type="Proteomes" id="UP001412239"/>
    </source>
</evidence>
<evidence type="ECO:0000313" key="2">
    <source>
        <dbReference type="EMBL" id="CUS07899.1"/>
    </source>
</evidence>
<feature type="non-terminal residue" evidence="2">
    <location>
        <position position="1"/>
    </location>
</feature>
<dbReference type="EMBL" id="LN891165">
    <property type="protein sequence ID" value="CUS07899.1"/>
    <property type="molecule type" value="Genomic_DNA"/>
</dbReference>
<dbReference type="AlphaFoldDB" id="A0A292PK33"/>
<evidence type="ECO:0000256" key="1">
    <source>
        <dbReference type="SAM" id="SignalP"/>
    </source>
</evidence>
<organism evidence="2 3">
    <name type="scientific">Tuber aestivum</name>
    <name type="common">summer truffle</name>
    <dbReference type="NCBI Taxonomy" id="59557"/>
    <lineage>
        <taxon>Eukaryota</taxon>
        <taxon>Fungi</taxon>
        <taxon>Dikarya</taxon>
        <taxon>Ascomycota</taxon>
        <taxon>Pezizomycotina</taxon>
        <taxon>Pezizomycetes</taxon>
        <taxon>Pezizales</taxon>
        <taxon>Tuberaceae</taxon>
        <taxon>Tuber</taxon>
    </lineage>
</organism>
<sequence length="61" mass="6539">RLALLSGVVFLSCFSSALPVPVGVNLARLPSACLLVCFLETYALGSPPPFLRIPFSFFLPL</sequence>
<gene>
    <name evidence="2" type="ORF">GSTUAT00008020001</name>
</gene>
<keyword evidence="1" id="KW-0732">Signal</keyword>
<accession>A0A292PK33</accession>
<dbReference type="Proteomes" id="UP001412239">
    <property type="component" value="Unassembled WGS sequence"/>
</dbReference>
<name>A0A292PK33_9PEZI</name>
<proteinExistence type="predicted"/>